<protein>
    <submittedName>
        <fullName evidence="2">Uncharacterized protein</fullName>
    </submittedName>
</protein>
<evidence type="ECO:0000313" key="2">
    <source>
        <dbReference type="EMBL" id="KAF5317721.1"/>
    </source>
</evidence>
<feature type="region of interest" description="Disordered" evidence="1">
    <location>
        <begin position="141"/>
        <end position="161"/>
    </location>
</feature>
<keyword evidence="3" id="KW-1185">Reference proteome</keyword>
<accession>A0A8H5B6V2</accession>
<feature type="region of interest" description="Disordered" evidence="1">
    <location>
        <begin position="1"/>
        <end position="71"/>
    </location>
</feature>
<dbReference type="AlphaFoldDB" id="A0A8H5B6V2"/>
<gene>
    <name evidence="2" type="ORF">D9619_012608</name>
</gene>
<reference evidence="2 3" key="1">
    <citation type="journal article" date="2020" name="ISME J.">
        <title>Uncovering the hidden diversity of litter-decomposition mechanisms in mushroom-forming fungi.</title>
        <authorList>
            <person name="Floudas D."/>
            <person name="Bentzer J."/>
            <person name="Ahren D."/>
            <person name="Johansson T."/>
            <person name="Persson P."/>
            <person name="Tunlid A."/>
        </authorList>
    </citation>
    <scope>NUCLEOTIDE SEQUENCE [LARGE SCALE GENOMIC DNA]</scope>
    <source>
        <strain evidence="2 3">CBS 101986</strain>
    </source>
</reference>
<feature type="compositionally biased region" description="Polar residues" evidence="1">
    <location>
        <begin position="197"/>
        <end position="207"/>
    </location>
</feature>
<evidence type="ECO:0000256" key="1">
    <source>
        <dbReference type="SAM" id="MobiDB-lite"/>
    </source>
</evidence>
<name>A0A8H5B6V2_9AGAR</name>
<dbReference type="EMBL" id="JAACJJ010000032">
    <property type="protein sequence ID" value="KAF5317721.1"/>
    <property type="molecule type" value="Genomic_DNA"/>
</dbReference>
<feature type="compositionally biased region" description="Polar residues" evidence="1">
    <location>
        <begin position="40"/>
        <end position="56"/>
    </location>
</feature>
<comment type="caution">
    <text evidence="2">The sequence shown here is derived from an EMBL/GenBank/DDBJ whole genome shotgun (WGS) entry which is preliminary data.</text>
</comment>
<feature type="region of interest" description="Disordered" evidence="1">
    <location>
        <begin position="180"/>
        <end position="225"/>
    </location>
</feature>
<feature type="compositionally biased region" description="Basic and acidic residues" evidence="1">
    <location>
        <begin position="143"/>
        <end position="152"/>
    </location>
</feature>
<proteinExistence type="predicted"/>
<dbReference type="Proteomes" id="UP000567179">
    <property type="component" value="Unassembled WGS sequence"/>
</dbReference>
<organism evidence="2 3">
    <name type="scientific">Psilocybe cf. subviscida</name>
    <dbReference type="NCBI Taxonomy" id="2480587"/>
    <lineage>
        <taxon>Eukaryota</taxon>
        <taxon>Fungi</taxon>
        <taxon>Dikarya</taxon>
        <taxon>Basidiomycota</taxon>
        <taxon>Agaricomycotina</taxon>
        <taxon>Agaricomycetes</taxon>
        <taxon>Agaricomycetidae</taxon>
        <taxon>Agaricales</taxon>
        <taxon>Agaricineae</taxon>
        <taxon>Strophariaceae</taxon>
        <taxon>Psilocybe</taxon>
    </lineage>
</organism>
<sequence>MSHQTQTPKKFLRQPSPKQLIPGELPKTPSAIRHEGYTRVPSQPLMNASFMQNKARNLSPRKKNPESPRKQRVLLTCTPEQDYFLSRRKQQDAMSVSPVRPLRRTTAFETSKISPISDGLAMGVSPVRGCTVFLEDIPSSRGRGIDRTERPHPSTSMGIGGNRDIFPACASLEHAQAPTLTATTPASGDAIVPVNNAAKTSPKVTTNGKEREPLFLPSDSDDESM</sequence>
<evidence type="ECO:0000313" key="3">
    <source>
        <dbReference type="Proteomes" id="UP000567179"/>
    </source>
</evidence>